<dbReference type="EMBL" id="JAGMWT010000006">
    <property type="protein sequence ID" value="KAH7126642.1"/>
    <property type="molecule type" value="Genomic_DNA"/>
</dbReference>
<feature type="transmembrane region" description="Helical" evidence="7">
    <location>
        <begin position="401"/>
        <end position="423"/>
    </location>
</feature>
<evidence type="ECO:0000256" key="1">
    <source>
        <dbReference type="ARBA" id="ARBA00004141"/>
    </source>
</evidence>
<dbReference type="InterPro" id="IPR036259">
    <property type="entry name" value="MFS_trans_sf"/>
</dbReference>
<dbReference type="Pfam" id="PF07690">
    <property type="entry name" value="MFS_1"/>
    <property type="match status" value="1"/>
</dbReference>
<evidence type="ECO:0000313" key="10">
    <source>
        <dbReference type="Proteomes" id="UP000700596"/>
    </source>
</evidence>
<organism evidence="9 10">
    <name type="scientific">Dendryphion nanum</name>
    <dbReference type="NCBI Taxonomy" id="256645"/>
    <lineage>
        <taxon>Eukaryota</taxon>
        <taxon>Fungi</taxon>
        <taxon>Dikarya</taxon>
        <taxon>Ascomycota</taxon>
        <taxon>Pezizomycotina</taxon>
        <taxon>Dothideomycetes</taxon>
        <taxon>Pleosporomycetidae</taxon>
        <taxon>Pleosporales</taxon>
        <taxon>Torulaceae</taxon>
        <taxon>Dendryphion</taxon>
    </lineage>
</organism>
<comment type="caution">
    <text evidence="9">The sequence shown here is derived from an EMBL/GenBank/DDBJ whole genome shotgun (WGS) entry which is preliminary data.</text>
</comment>
<feature type="transmembrane region" description="Helical" evidence="7">
    <location>
        <begin position="569"/>
        <end position="588"/>
    </location>
</feature>
<comment type="subcellular location">
    <subcellularLocation>
        <location evidence="1">Membrane</location>
        <topology evidence="1">Multi-pass membrane protein</topology>
    </subcellularLocation>
</comment>
<name>A0A9P9DX64_9PLEO</name>
<accession>A0A9P9DX64</accession>
<dbReference type="FunFam" id="1.20.1250.20:FF:000284">
    <property type="entry name" value="Siderophore iron transporter mirB"/>
    <property type="match status" value="1"/>
</dbReference>
<sequence>MRLPFGKHTLTQNASPANDAYVADTTIQEGETLNVEKAVEAGLPPVVTAKHPVDDESETFSADAQDGVRKMQATTSVWTTKHLIAAYIMMWIITFFDSLQQTVTGNLTPYVTSAFNQHSLTAYTYVMSGIIGGVLKLPLAKVLDIFGRPQGYAIMLAFMVVGMVMMAACNGVQTFAAAQIFYWIGYNGLSYTLSIFVSDTSALKNRGLMFGFISSPYIITVWIAGPLTEAFYNGIGWRWSFGLWSILQLIVCLPLYFLFFFNYKKAVKQGLIVPTKSNRTFTEAVKYYAIEFDAGGLFLLLSGLVLFLLPFSLYSFQEKQWESALVISMLIIGGLLLIAFALYEKYVAPKTFIPYELLLDRTVFGACILAGVLFVSWYLWHSYFPSFLQVVNGLSITEANYVLNIYSIGACLWSVVVGVAIRVTGRFKWIATYFGVPLMLLGVGLLIHFRQPDVNIGYIVMTQIFIAFAGGALVITEQVAAMAATDHQHIAVVLALEGMFSNVGGGIGGSIAGAVWTGVFPQKLAEYLPAESQGNLTMIYADLVTQLSYPKGTETRIAIERAYGDSQKWMNLGGTLILLLAIPAVWVWRDIKVKDFKQVKGLVV</sequence>
<dbReference type="InterPro" id="IPR011701">
    <property type="entry name" value="MFS"/>
</dbReference>
<evidence type="ECO:0000313" key="9">
    <source>
        <dbReference type="EMBL" id="KAH7126642.1"/>
    </source>
</evidence>
<dbReference type="AlphaFoldDB" id="A0A9P9DX64"/>
<dbReference type="SUPFAM" id="SSF103473">
    <property type="entry name" value="MFS general substrate transporter"/>
    <property type="match status" value="1"/>
</dbReference>
<dbReference type="GO" id="GO:0005886">
    <property type="term" value="C:plasma membrane"/>
    <property type="evidence" value="ECO:0007669"/>
    <property type="project" value="TreeGrafter"/>
</dbReference>
<evidence type="ECO:0000256" key="4">
    <source>
        <dbReference type="ARBA" id="ARBA00022692"/>
    </source>
</evidence>
<feature type="transmembrane region" description="Helical" evidence="7">
    <location>
        <begin position="151"/>
        <end position="168"/>
    </location>
</feature>
<feature type="domain" description="Major facilitator superfamily (MFS) profile" evidence="8">
    <location>
        <begin position="86"/>
        <end position="592"/>
    </location>
</feature>
<feature type="transmembrane region" description="Helical" evidence="7">
    <location>
        <begin position="209"/>
        <end position="227"/>
    </location>
</feature>
<gene>
    <name evidence="9" type="ORF">B0J11DRAFT_579081</name>
</gene>
<evidence type="ECO:0000256" key="7">
    <source>
        <dbReference type="SAM" id="Phobius"/>
    </source>
</evidence>
<feature type="transmembrane region" description="Helical" evidence="7">
    <location>
        <begin position="430"/>
        <end position="449"/>
    </location>
</feature>
<dbReference type="PROSITE" id="PS50850">
    <property type="entry name" value="MFS"/>
    <property type="match status" value="1"/>
</dbReference>
<feature type="transmembrane region" description="Helical" evidence="7">
    <location>
        <begin position="120"/>
        <end position="139"/>
    </location>
</feature>
<dbReference type="OrthoDB" id="4078873at2759"/>
<keyword evidence="6 7" id="KW-0472">Membrane</keyword>
<keyword evidence="10" id="KW-1185">Reference proteome</keyword>
<feature type="transmembrane region" description="Helical" evidence="7">
    <location>
        <begin position="239"/>
        <end position="261"/>
    </location>
</feature>
<evidence type="ECO:0000256" key="2">
    <source>
        <dbReference type="ARBA" id="ARBA00008335"/>
    </source>
</evidence>
<feature type="transmembrane region" description="Helical" evidence="7">
    <location>
        <begin position="363"/>
        <end position="381"/>
    </location>
</feature>
<feature type="transmembrane region" description="Helical" evidence="7">
    <location>
        <begin position="296"/>
        <end position="317"/>
    </location>
</feature>
<comment type="similarity">
    <text evidence="2">Belongs to the major facilitator superfamily.</text>
</comment>
<feature type="transmembrane region" description="Helical" evidence="7">
    <location>
        <begin position="455"/>
        <end position="475"/>
    </location>
</feature>
<evidence type="ECO:0000256" key="6">
    <source>
        <dbReference type="ARBA" id="ARBA00023136"/>
    </source>
</evidence>
<evidence type="ECO:0000256" key="3">
    <source>
        <dbReference type="ARBA" id="ARBA00022448"/>
    </source>
</evidence>
<feature type="transmembrane region" description="Helical" evidence="7">
    <location>
        <begin position="323"/>
        <end position="343"/>
    </location>
</feature>
<evidence type="ECO:0000256" key="5">
    <source>
        <dbReference type="ARBA" id="ARBA00022989"/>
    </source>
</evidence>
<dbReference type="InterPro" id="IPR020846">
    <property type="entry name" value="MFS_dom"/>
</dbReference>
<keyword evidence="5 7" id="KW-1133">Transmembrane helix</keyword>
<protein>
    <submittedName>
        <fullName evidence="9">Major facilitator superfamily transporter</fullName>
    </submittedName>
</protein>
<dbReference type="PANTHER" id="PTHR23501">
    <property type="entry name" value="MAJOR FACILITATOR SUPERFAMILY"/>
    <property type="match status" value="1"/>
</dbReference>
<feature type="transmembrane region" description="Helical" evidence="7">
    <location>
        <begin position="180"/>
        <end position="197"/>
    </location>
</feature>
<dbReference type="Gene3D" id="1.20.1250.20">
    <property type="entry name" value="MFS general substrate transporter like domains"/>
    <property type="match status" value="2"/>
</dbReference>
<proteinExistence type="inferred from homology"/>
<keyword evidence="4 7" id="KW-0812">Transmembrane</keyword>
<dbReference type="GO" id="GO:0022857">
    <property type="term" value="F:transmembrane transporter activity"/>
    <property type="evidence" value="ECO:0007669"/>
    <property type="project" value="InterPro"/>
</dbReference>
<reference evidence="9" key="1">
    <citation type="journal article" date="2021" name="Nat. Commun.">
        <title>Genetic determinants of endophytism in the Arabidopsis root mycobiome.</title>
        <authorList>
            <person name="Mesny F."/>
            <person name="Miyauchi S."/>
            <person name="Thiergart T."/>
            <person name="Pickel B."/>
            <person name="Atanasova L."/>
            <person name="Karlsson M."/>
            <person name="Huettel B."/>
            <person name="Barry K.W."/>
            <person name="Haridas S."/>
            <person name="Chen C."/>
            <person name="Bauer D."/>
            <person name="Andreopoulos W."/>
            <person name="Pangilinan J."/>
            <person name="LaButti K."/>
            <person name="Riley R."/>
            <person name="Lipzen A."/>
            <person name="Clum A."/>
            <person name="Drula E."/>
            <person name="Henrissat B."/>
            <person name="Kohler A."/>
            <person name="Grigoriev I.V."/>
            <person name="Martin F.M."/>
            <person name="Hacquard S."/>
        </authorList>
    </citation>
    <scope>NUCLEOTIDE SEQUENCE</scope>
    <source>
        <strain evidence="9">MPI-CAGE-CH-0243</strain>
    </source>
</reference>
<keyword evidence="3" id="KW-0813">Transport</keyword>
<feature type="transmembrane region" description="Helical" evidence="7">
    <location>
        <begin position="83"/>
        <end position="100"/>
    </location>
</feature>
<evidence type="ECO:0000259" key="8">
    <source>
        <dbReference type="PROSITE" id="PS50850"/>
    </source>
</evidence>
<dbReference type="PANTHER" id="PTHR23501:SF3">
    <property type="entry name" value="MAJOR FACILITATOR SUPERFAMILY (MFS) PROFILE DOMAIN-CONTAINING PROTEIN"/>
    <property type="match status" value="1"/>
</dbReference>
<dbReference type="Proteomes" id="UP000700596">
    <property type="component" value="Unassembled WGS sequence"/>
</dbReference>